<reference evidence="4 5" key="1">
    <citation type="journal article" date="2011" name="Int. J. Syst. Evol. Microbiol.">
        <title>Description of Undibacterium oligocarboniphilum sp. nov., isolated from purified water, and Undibacterium pigrum strain CCUG 49012 as the type strain of Undibacterium parvum sp. nov., and emended descriptions of the genus Undibacterium and the species Undibacterium pigrum.</title>
        <authorList>
            <person name="Eder W."/>
            <person name="Wanner G."/>
            <person name="Ludwig W."/>
            <person name="Busse H.J."/>
            <person name="Ziemke-Kageler F."/>
            <person name="Lang E."/>
        </authorList>
    </citation>
    <scope>NUCLEOTIDE SEQUENCE [LARGE SCALE GENOMIC DNA]</scope>
    <source>
        <strain evidence="4 5">DSM 23061</strain>
    </source>
</reference>
<dbReference type="SMART" id="SM00062">
    <property type="entry name" value="PBPb"/>
    <property type="match status" value="1"/>
</dbReference>
<dbReference type="EMBL" id="CP034464">
    <property type="protein sequence ID" value="AZP11714.1"/>
    <property type="molecule type" value="Genomic_DNA"/>
</dbReference>
<feature type="domain" description="Solute-binding protein family 3/N-terminal" evidence="3">
    <location>
        <begin position="34"/>
        <end position="259"/>
    </location>
</feature>
<dbReference type="SUPFAM" id="SSF53850">
    <property type="entry name" value="Periplasmic binding protein-like II"/>
    <property type="match status" value="1"/>
</dbReference>
<dbReference type="Pfam" id="PF00497">
    <property type="entry name" value="SBP_bac_3"/>
    <property type="match status" value="1"/>
</dbReference>
<proteinExistence type="predicted"/>
<dbReference type="KEGG" id="upv:EJN92_06715"/>
<dbReference type="Proteomes" id="UP000275663">
    <property type="component" value="Chromosome"/>
</dbReference>
<evidence type="ECO:0000256" key="1">
    <source>
        <dbReference type="ARBA" id="ARBA00022729"/>
    </source>
</evidence>
<keyword evidence="1 2" id="KW-0732">Signal</keyword>
<keyword evidence="5" id="KW-1185">Reference proteome</keyword>
<dbReference type="RefSeq" id="WP_126127099.1">
    <property type="nucleotide sequence ID" value="NZ_CP034464.1"/>
</dbReference>
<accession>A0A3Q9BR17</accession>
<feature type="signal peptide" evidence="2">
    <location>
        <begin position="1"/>
        <end position="19"/>
    </location>
</feature>
<name>A0A3Q9BR17_9BURK</name>
<dbReference type="InterPro" id="IPR001638">
    <property type="entry name" value="Solute-binding_3/MltF_N"/>
</dbReference>
<protein>
    <submittedName>
        <fullName evidence="4">Transporter substrate-binding domain-containing protein</fullName>
    </submittedName>
</protein>
<dbReference type="PANTHER" id="PTHR35936:SF19">
    <property type="entry name" value="AMINO-ACID-BINDING PROTEIN YXEM-RELATED"/>
    <property type="match status" value="1"/>
</dbReference>
<sequence>MKTLSAMFLGLLLATQAVAADPARAGCGSIALAYYENGALYYRNADGSYAGIDKDVVEEVARRTGCQFNTVLESRIRIWTQLNNGTLAMSVSGIATPEREKASRFIPYMVSRNYALLHTDAPPSAQTMQGFLADSKLQIAIVKSFRHGELYEEWIAKLRAQNRVHEGPDFESVMRLFAVRRVDAVLALPTGWQPLLKRENLMGKVLVKDWSPNDKVVASLILSRTLVDQDQYRLIEKAIISMREDGSLEQIFKRHVGAEIAKELRYTEK</sequence>
<organism evidence="4 5">
    <name type="scientific">Undibacterium parvum</name>
    <dbReference type="NCBI Taxonomy" id="401471"/>
    <lineage>
        <taxon>Bacteria</taxon>
        <taxon>Pseudomonadati</taxon>
        <taxon>Pseudomonadota</taxon>
        <taxon>Betaproteobacteria</taxon>
        <taxon>Burkholderiales</taxon>
        <taxon>Oxalobacteraceae</taxon>
        <taxon>Undibacterium</taxon>
    </lineage>
</organism>
<dbReference type="PANTHER" id="PTHR35936">
    <property type="entry name" value="MEMBRANE-BOUND LYTIC MUREIN TRANSGLYCOSYLASE F"/>
    <property type="match status" value="1"/>
</dbReference>
<dbReference type="OrthoDB" id="8583266at2"/>
<evidence type="ECO:0000313" key="4">
    <source>
        <dbReference type="EMBL" id="AZP11714.1"/>
    </source>
</evidence>
<evidence type="ECO:0000256" key="2">
    <source>
        <dbReference type="SAM" id="SignalP"/>
    </source>
</evidence>
<dbReference type="Gene3D" id="3.40.190.10">
    <property type="entry name" value="Periplasmic binding protein-like II"/>
    <property type="match status" value="2"/>
</dbReference>
<feature type="chain" id="PRO_5018738364" evidence="2">
    <location>
        <begin position="20"/>
        <end position="269"/>
    </location>
</feature>
<evidence type="ECO:0000259" key="3">
    <source>
        <dbReference type="SMART" id="SM00062"/>
    </source>
</evidence>
<dbReference type="AlphaFoldDB" id="A0A3Q9BR17"/>
<gene>
    <name evidence="4" type="ORF">EJN92_06715</name>
</gene>
<evidence type="ECO:0000313" key="5">
    <source>
        <dbReference type="Proteomes" id="UP000275663"/>
    </source>
</evidence>